<accession>A0A0F9MJP4</accession>
<reference evidence="2" key="1">
    <citation type="journal article" date="2015" name="Nature">
        <title>Complex archaea that bridge the gap between prokaryotes and eukaryotes.</title>
        <authorList>
            <person name="Spang A."/>
            <person name="Saw J.H."/>
            <person name="Jorgensen S.L."/>
            <person name="Zaremba-Niedzwiedzka K."/>
            <person name="Martijn J."/>
            <person name="Lind A.E."/>
            <person name="van Eijk R."/>
            <person name="Schleper C."/>
            <person name="Guy L."/>
            <person name="Ettema T.J."/>
        </authorList>
    </citation>
    <scope>NUCLEOTIDE SEQUENCE</scope>
</reference>
<feature type="region of interest" description="Disordered" evidence="1">
    <location>
        <begin position="55"/>
        <end position="77"/>
    </location>
</feature>
<feature type="compositionally biased region" description="Basic and acidic residues" evidence="1">
    <location>
        <begin position="67"/>
        <end position="77"/>
    </location>
</feature>
<dbReference type="EMBL" id="LAZR01004557">
    <property type="protein sequence ID" value="KKN07545.1"/>
    <property type="molecule type" value="Genomic_DNA"/>
</dbReference>
<gene>
    <name evidence="2" type="ORF">LCGC14_1065660</name>
</gene>
<dbReference type="AlphaFoldDB" id="A0A0F9MJP4"/>
<evidence type="ECO:0000313" key="2">
    <source>
        <dbReference type="EMBL" id="KKN07545.1"/>
    </source>
</evidence>
<comment type="caution">
    <text evidence="2">The sequence shown here is derived from an EMBL/GenBank/DDBJ whole genome shotgun (WGS) entry which is preliminary data.</text>
</comment>
<protein>
    <submittedName>
        <fullName evidence="2">Uncharacterized protein</fullName>
    </submittedName>
</protein>
<sequence length="77" mass="8482">MDTREFTGNIKVTISDKEVRVWLCNKDGCQFRFKAVGKVIKSGNDIMVITNEGSFAPQINSSSPERSVADTEIADKG</sequence>
<evidence type="ECO:0000256" key="1">
    <source>
        <dbReference type="SAM" id="MobiDB-lite"/>
    </source>
</evidence>
<feature type="compositionally biased region" description="Polar residues" evidence="1">
    <location>
        <begin position="55"/>
        <end position="65"/>
    </location>
</feature>
<organism evidence="2">
    <name type="scientific">marine sediment metagenome</name>
    <dbReference type="NCBI Taxonomy" id="412755"/>
    <lineage>
        <taxon>unclassified sequences</taxon>
        <taxon>metagenomes</taxon>
        <taxon>ecological metagenomes</taxon>
    </lineage>
</organism>
<proteinExistence type="predicted"/>
<name>A0A0F9MJP4_9ZZZZ</name>